<organism evidence="2 3">
    <name type="scientific">Polarella glacialis</name>
    <name type="common">Dinoflagellate</name>
    <dbReference type="NCBI Taxonomy" id="89957"/>
    <lineage>
        <taxon>Eukaryota</taxon>
        <taxon>Sar</taxon>
        <taxon>Alveolata</taxon>
        <taxon>Dinophyceae</taxon>
        <taxon>Suessiales</taxon>
        <taxon>Suessiaceae</taxon>
        <taxon>Polarella</taxon>
    </lineage>
</organism>
<dbReference type="Proteomes" id="UP000654075">
    <property type="component" value="Unassembled WGS sequence"/>
</dbReference>
<dbReference type="EMBL" id="CAJNNV010026264">
    <property type="protein sequence ID" value="CAE8617721.1"/>
    <property type="molecule type" value="Genomic_DNA"/>
</dbReference>
<evidence type="ECO:0000256" key="1">
    <source>
        <dbReference type="SAM" id="SignalP"/>
    </source>
</evidence>
<proteinExistence type="predicted"/>
<evidence type="ECO:0000313" key="3">
    <source>
        <dbReference type="Proteomes" id="UP000654075"/>
    </source>
</evidence>
<dbReference type="Gene3D" id="3.40.50.300">
    <property type="entry name" value="P-loop containing nucleotide triphosphate hydrolases"/>
    <property type="match status" value="1"/>
</dbReference>
<dbReference type="SUPFAM" id="SSF52540">
    <property type="entry name" value="P-loop containing nucleoside triphosphate hydrolases"/>
    <property type="match status" value="1"/>
</dbReference>
<reference evidence="2" key="1">
    <citation type="submission" date="2021-02" db="EMBL/GenBank/DDBJ databases">
        <authorList>
            <person name="Dougan E. K."/>
            <person name="Rhodes N."/>
            <person name="Thang M."/>
            <person name="Chan C."/>
        </authorList>
    </citation>
    <scope>NUCLEOTIDE SEQUENCE</scope>
</reference>
<gene>
    <name evidence="2" type="ORF">PGLA1383_LOCUS35381</name>
</gene>
<name>A0A813FY59_POLGL</name>
<feature type="signal peptide" evidence="1">
    <location>
        <begin position="1"/>
        <end position="23"/>
    </location>
</feature>
<accession>A0A813FY59</accession>
<evidence type="ECO:0008006" key="4">
    <source>
        <dbReference type="Google" id="ProtNLM"/>
    </source>
</evidence>
<protein>
    <recommendedName>
        <fullName evidence="4">Protein-tyrosine sulfotransferase</fullName>
    </recommendedName>
</protein>
<dbReference type="AlphaFoldDB" id="A0A813FY59"/>
<keyword evidence="1" id="KW-0732">Signal</keyword>
<keyword evidence="3" id="KW-1185">Reference proteome</keyword>
<dbReference type="InterPro" id="IPR027417">
    <property type="entry name" value="P-loop_NTPase"/>
</dbReference>
<feature type="chain" id="PRO_5032380580" description="Protein-tyrosine sulfotransferase" evidence="1">
    <location>
        <begin position="24"/>
        <end position="329"/>
    </location>
</feature>
<sequence length="329" mass="36365">MGRQLRASLLLQCLFTSFEITLAQLDAAFVRSVLGQDQLQDASGLGLLQMKADRAAVTSSLPDPAKIIEPTKLFFMTHYKTGTMLARGLMMAMAKVLGENTTSYGRADDHCAPTYLANYECMHEPTWSNINKECPNFRAVHLIREAGAVTVSGYLYQLKQDSLFDLDLLPGVWPWELRAASLREGLGMEARSQASYNLPEIAEIYKLTHSDPNVITVDLAEFDKDFASTTRRIFEFLLGSTHPALEAIIAAASGADVSRWPATATQADRHVASKWQEDQAMQELLLMLDEGKESVVRLFAFDAELAMALPNPPHVQTVHNFTNLGGQSP</sequence>
<evidence type="ECO:0000313" key="2">
    <source>
        <dbReference type="EMBL" id="CAE8617721.1"/>
    </source>
</evidence>
<comment type="caution">
    <text evidence="2">The sequence shown here is derived from an EMBL/GenBank/DDBJ whole genome shotgun (WGS) entry which is preliminary data.</text>
</comment>